<evidence type="ECO:0000313" key="4">
    <source>
        <dbReference type="Proteomes" id="UP000315003"/>
    </source>
</evidence>
<dbReference type="GO" id="GO:0016787">
    <property type="term" value="F:hydrolase activity"/>
    <property type="evidence" value="ECO:0007669"/>
    <property type="project" value="InterPro"/>
</dbReference>
<dbReference type="Proteomes" id="UP000315003">
    <property type="component" value="Chromosome"/>
</dbReference>
<dbReference type="RefSeq" id="WP_145277793.1">
    <property type="nucleotide sequence ID" value="NZ_CP036272.1"/>
</dbReference>
<dbReference type="PANTHER" id="PTHR33546:SF1">
    <property type="entry name" value="LARGE, MULTIFUNCTIONAL SECRETED PROTEIN"/>
    <property type="match status" value="1"/>
</dbReference>
<organism evidence="3 4">
    <name type="scientific">Stieleria bergensis</name>
    <dbReference type="NCBI Taxonomy" id="2528025"/>
    <lineage>
        <taxon>Bacteria</taxon>
        <taxon>Pseudomonadati</taxon>
        <taxon>Planctomycetota</taxon>
        <taxon>Planctomycetia</taxon>
        <taxon>Pirellulales</taxon>
        <taxon>Pirellulaceae</taxon>
        <taxon>Stieleria</taxon>
    </lineage>
</organism>
<sequence length="323" mass="35596" precursor="true">MKYFLSCFIVLLMTAVGQAADDGKGTYTDPKTTPASFQIQGEYEGVGRENETYGAQVIALGDGKFHMIAYQGGLPSATQSHKDPFLELDGETKDGKAVFDYEESMVKIVVGGGKLNVVNRDGETVASINRQVRQSPTLGAKPPKDAMVLFDGSGADAFENGHVDDELLLANCFTKETFGDHHLHLEFRTPFKPTARGQGRGNSGVYVQSRYEVQVLDSFGLSGESNECGGIYQVARPNVNMCFPPLQWQTYDIDFTAARYNDAGEKTVNARITVRHNGVVIHDEIELPKHTPGRHQEGPKEDGLYLQGHGNPVYYRNIWVVKK</sequence>
<feature type="chain" id="PRO_5022154817" description="3-keto-alpha-glucoside-1,2-lyase/3-keto-2-hydroxy-glucal hydratase domain-containing protein" evidence="1">
    <location>
        <begin position="20"/>
        <end position="323"/>
    </location>
</feature>
<proteinExistence type="predicted"/>
<dbReference type="OrthoDB" id="176168at2"/>
<feature type="signal peptide" evidence="1">
    <location>
        <begin position="1"/>
        <end position="19"/>
    </location>
</feature>
<dbReference type="Pfam" id="PF06439">
    <property type="entry name" value="3keto-disac_hyd"/>
    <property type="match status" value="1"/>
</dbReference>
<dbReference type="AlphaFoldDB" id="A0A517T335"/>
<keyword evidence="1" id="KW-0732">Signal</keyword>
<keyword evidence="4" id="KW-1185">Reference proteome</keyword>
<reference evidence="3 4" key="1">
    <citation type="submission" date="2019-02" db="EMBL/GenBank/DDBJ databases">
        <title>Deep-cultivation of Planctomycetes and their phenomic and genomic characterization uncovers novel biology.</title>
        <authorList>
            <person name="Wiegand S."/>
            <person name="Jogler M."/>
            <person name="Boedeker C."/>
            <person name="Pinto D."/>
            <person name="Vollmers J."/>
            <person name="Rivas-Marin E."/>
            <person name="Kohn T."/>
            <person name="Peeters S.H."/>
            <person name="Heuer A."/>
            <person name="Rast P."/>
            <person name="Oberbeckmann S."/>
            <person name="Bunk B."/>
            <person name="Jeske O."/>
            <person name="Meyerdierks A."/>
            <person name="Storesund J.E."/>
            <person name="Kallscheuer N."/>
            <person name="Luecker S."/>
            <person name="Lage O.M."/>
            <person name="Pohl T."/>
            <person name="Merkel B.J."/>
            <person name="Hornburger P."/>
            <person name="Mueller R.-W."/>
            <person name="Bruemmer F."/>
            <person name="Labrenz M."/>
            <person name="Spormann A.M."/>
            <person name="Op den Camp H."/>
            <person name="Overmann J."/>
            <person name="Amann R."/>
            <person name="Jetten M.S.M."/>
            <person name="Mascher T."/>
            <person name="Medema M.H."/>
            <person name="Devos D.P."/>
            <person name="Kaster A.-K."/>
            <person name="Ovreas L."/>
            <person name="Rohde M."/>
            <person name="Galperin M.Y."/>
            <person name="Jogler C."/>
        </authorList>
    </citation>
    <scope>NUCLEOTIDE SEQUENCE [LARGE SCALE GENOMIC DNA]</scope>
    <source>
        <strain evidence="3 4">SV_7m_r</strain>
    </source>
</reference>
<gene>
    <name evidence="3" type="ORF">SV7mr_53430</name>
</gene>
<dbReference type="PANTHER" id="PTHR33546">
    <property type="entry name" value="LARGE, MULTIFUNCTIONAL SECRETED PROTEIN-RELATED"/>
    <property type="match status" value="1"/>
</dbReference>
<dbReference type="Gene3D" id="2.60.120.560">
    <property type="entry name" value="Exo-inulinase, domain 1"/>
    <property type="match status" value="1"/>
</dbReference>
<feature type="domain" description="3-keto-alpha-glucoside-1,2-lyase/3-keto-2-hydroxy-glucal hydratase" evidence="2">
    <location>
        <begin position="147"/>
        <end position="320"/>
    </location>
</feature>
<dbReference type="InterPro" id="IPR010496">
    <property type="entry name" value="AL/BT2_dom"/>
</dbReference>
<dbReference type="EMBL" id="CP036272">
    <property type="protein sequence ID" value="QDT62792.1"/>
    <property type="molecule type" value="Genomic_DNA"/>
</dbReference>
<name>A0A517T335_9BACT</name>
<accession>A0A517T335</accession>
<protein>
    <recommendedName>
        <fullName evidence="2">3-keto-alpha-glucoside-1,2-lyase/3-keto-2-hydroxy-glucal hydratase domain-containing protein</fullName>
    </recommendedName>
</protein>
<evidence type="ECO:0000313" key="3">
    <source>
        <dbReference type="EMBL" id="QDT62792.1"/>
    </source>
</evidence>
<evidence type="ECO:0000259" key="2">
    <source>
        <dbReference type="Pfam" id="PF06439"/>
    </source>
</evidence>
<evidence type="ECO:0000256" key="1">
    <source>
        <dbReference type="SAM" id="SignalP"/>
    </source>
</evidence>